<dbReference type="AlphaFoldDB" id="A0A6J6F5T0"/>
<protein>
    <submittedName>
        <fullName evidence="1">Unannotated protein</fullName>
    </submittedName>
</protein>
<proteinExistence type="predicted"/>
<reference evidence="1" key="1">
    <citation type="submission" date="2020-05" db="EMBL/GenBank/DDBJ databases">
        <authorList>
            <person name="Chiriac C."/>
            <person name="Salcher M."/>
            <person name="Ghai R."/>
            <person name="Kavagutti S V."/>
        </authorList>
    </citation>
    <scope>NUCLEOTIDE SEQUENCE</scope>
</reference>
<sequence length="97" mass="10126">MAVVVPSPATSFVLVATSFTNWAPMFSNGSSNSISLAMDTPSLVMVGAPNFLSRTTLRPLGPSVTRTASASLLTPASSARRASSSNFRILDMGQFLT</sequence>
<organism evidence="1">
    <name type="scientific">freshwater metagenome</name>
    <dbReference type="NCBI Taxonomy" id="449393"/>
    <lineage>
        <taxon>unclassified sequences</taxon>
        <taxon>metagenomes</taxon>
        <taxon>ecological metagenomes</taxon>
    </lineage>
</organism>
<dbReference type="EMBL" id="CAEZTS010000100">
    <property type="protein sequence ID" value="CAB4582925.1"/>
    <property type="molecule type" value="Genomic_DNA"/>
</dbReference>
<evidence type="ECO:0000313" key="1">
    <source>
        <dbReference type="EMBL" id="CAB4582925.1"/>
    </source>
</evidence>
<gene>
    <name evidence="1" type="ORF">UFOPK1722_01163</name>
</gene>
<accession>A0A6J6F5T0</accession>
<name>A0A6J6F5T0_9ZZZZ</name>